<protein>
    <submittedName>
        <fullName evidence="1">Uncharacterized protein</fullName>
    </submittedName>
</protein>
<dbReference type="Proteomes" id="UP000588604">
    <property type="component" value="Unassembled WGS sequence"/>
</dbReference>
<evidence type="ECO:0000313" key="2">
    <source>
        <dbReference type="Proteomes" id="UP000588604"/>
    </source>
</evidence>
<dbReference type="AlphaFoldDB" id="A0A841MC30"/>
<comment type="caution">
    <text evidence="1">The sequence shown here is derived from an EMBL/GenBank/DDBJ whole genome shotgun (WGS) entry which is preliminary data.</text>
</comment>
<gene>
    <name evidence="1" type="ORF">FHS59_001217</name>
</gene>
<accession>A0A841MC30</accession>
<dbReference type="EMBL" id="JACIJO010000001">
    <property type="protein sequence ID" value="MBB6325602.1"/>
    <property type="molecule type" value="Genomic_DNA"/>
</dbReference>
<organism evidence="1 2">
    <name type="scientific">Algoriphagus iocasae</name>
    <dbReference type="NCBI Taxonomy" id="1836499"/>
    <lineage>
        <taxon>Bacteria</taxon>
        <taxon>Pseudomonadati</taxon>
        <taxon>Bacteroidota</taxon>
        <taxon>Cytophagia</taxon>
        <taxon>Cytophagales</taxon>
        <taxon>Cyclobacteriaceae</taxon>
        <taxon>Algoriphagus</taxon>
    </lineage>
</organism>
<evidence type="ECO:0000313" key="1">
    <source>
        <dbReference type="EMBL" id="MBB6325602.1"/>
    </source>
</evidence>
<keyword evidence="2" id="KW-1185">Reference proteome</keyword>
<reference evidence="1 2" key="1">
    <citation type="submission" date="2020-08" db="EMBL/GenBank/DDBJ databases">
        <title>Genomic Encyclopedia of Type Strains, Phase IV (KMG-IV): sequencing the most valuable type-strain genomes for metagenomic binning, comparative biology and taxonomic classification.</title>
        <authorList>
            <person name="Goeker M."/>
        </authorList>
    </citation>
    <scope>NUCLEOTIDE SEQUENCE [LARGE SCALE GENOMIC DNA]</scope>
    <source>
        <strain evidence="1 2">DSM 102044</strain>
    </source>
</reference>
<sequence length="38" mass="4737">MGSFFYFNEIFNLTTNHVFLVDWLSRSIFRELIFKKFE</sequence>
<proteinExistence type="predicted"/>
<name>A0A841MC30_9BACT</name>